<evidence type="ECO:0000256" key="6">
    <source>
        <dbReference type="SAM" id="MobiDB-lite"/>
    </source>
</evidence>
<dbReference type="EMBL" id="VVIM01000005">
    <property type="protein sequence ID" value="KAB0798970.1"/>
    <property type="molecule type" value="Genomic_DNA"/>
</dbReference>
<evidence type="ECO:0000256" key="3">
    <source>
        <dbReference type="ARBA" id="ARBA00022771"/>
    </source>
</evidence>
<dbReference type="PROSITE" id="PS00028">
    <property type="entry name" value="ZINC_FINGER_C2H2_1"/>
    <property type="match status" value="8"/>
</dbReference>
<dbReference type="AlphaFoldDB" id="A0A1Y1LEZ1"/>
<feature type="domain" description="C2H2-type" evidence="7">
    <location>
        <begin position="145"/>
        <end position="167"/>
    </location>
</feature>
<dbReference type="GO" id="GO:0008270">
    <property type="term" value="F:zinc ion binding"/>
    <property type="evidence" value="ECO:0007669"/>
    <property type="project" value="UniProtKB-KW"/>
</dbReference>
<evidence type="ECO:0000313" key="10">
    <source>
        <dbReference type="EMBL" id="KAB0798970.1"/>
    </source>
</evidence>
<reference evidence="9" key="3">
    <citation type="submission" date="2019-08" db="EMBL/GenBank/DDBJ databases">
        <authorList>
            <consortium name="Photinus pyralis genome working group"/>
            <person name="Fallon T.R."/>
            <person name="Sander Lower S.E."/>
            <person name="Weng J.-K."/>
        </authorList>
    </citation>
    <scope>NUCLEOTIDE SEQUENCE</scope>
    <source>
        <strain evidence="9">1611_PpyrPB1</strain>
        <tissue evidence="9">Whole body</tissue>
    </source>
</reference>
<feature type="domain" description="C2H2-type" evidence="7">
    <location>
        <begin position="117"/>
        <end position="144"/>
    </location>
</feature>
<feature type="compositionally biased region" description="Basic residues" evidence="6">
    <location>
        <begin position="287"/>
        <end position="299"/>
    </location>
</feature>
<evidence type="ECO:0000313" key="9">
    <source>
        <dbReference type="EMBL" id="KAB0798964.1"/>
    </source>
</evidence>
<dbReference type="Proteomes" id="UP000327044">
    <property type="component" value="Unassembled WGS sequence"/>
</dbReference>
<protein>
    <recommendedName>
        <fullName evidence="7">C2H2-type domain-containing protein</fullName>
    </recommendedName>
</protein>
<name>A0A1Y1LEZ1_PHOPY</name>
<proteinExistence type="predicted"/>
<feature type="domain" description="C2H2-type" evidence="7">
    <location>
        <begin position="196"/>
        <end position="223"/>
    </location>
</feature>
<dbReference type="PROSITE" id="PS50157">
    <property type="entry name" value="ZINC_FINGER_C2H2_2"/>
    <property type="match status" value="7"/>
</dbReference>
<evidence type="ECO:0000256" key="5">
    <source>
        <dbReference type="PROSITE-ProRule" id="PRU00042"/>
    </source>
</evidence>
<dbReference type="InterPro" id="IPR036236">
    <property type="entry name" value="Znf_C2H2_sf"/>
</dbReference>
<dbReference type="SMART" id="SM00355">
    <property type="entry name" value="ZnF_C2H2"/>
    <property type="match status" value="8"/>
</dbReference>
<dbReference type="EMBL" id="GEZM01060793">
    <property type="protein sequence ID" value="JAV70910.1"/>
    <property type="molecule type" value="Transcribed_RNA"/>
</dbReference>
<feature type="region of interest" description="Disordered" evidence="6">
    <location>
        <begin position="287"/>
        <end position="306"/>
    </location>
</feature>
<accession>A0A1Y1LEZ1</accession>
<feature type="domain" description="C2H2-type" evidence="7">
    <location>
        <begin position="226"/>
        <end position="256"/>
    </location>
</feature>
<dbReference type="InParanoid" id="A0A1Y1LEZ1"/>
<reference evidence="8" key="1">
    <citation type="journal article" date="2016" name="Sci. Rep.">
        <title>Molecular characterization of firefly nuptial gifts: a multi-omics approach sheds light on postcopulatory sexual selection.</title>
        <authorList>
            <person name="Al-Wathiqui N."/>
            <person name="Fallon T.R."/>
            <person name="South A."/>
            <person name="Weng J.K."/>
            <person name="Lewis S.M."/>
        </authorList>
    </citation>
    <scope>NUCLEOTIDE SEQUENCE</scope>
</reference>
<feature type="domain" description="C2H2-type" evidence="7">
    <location>
        <begin position="260"/>
        <end position="290"/>
    </location>
</feature>
<feature type="domain" description="C2H2-type" evidence="7">
    <location>
        <begin position="52"/>
        <end position="81"/>
    </location>
</feature>
<dbReference type="Gene3D" id="3.30.160.60">
    <property type="entry name" value="Classic Zinc Finger"/>
    <property type="match status" value="6"/>
</dbReference>
<dbReference type="PANTHER" id="PTHR19818">
    <property type="entry name" value="ZINC FINGER PROTEIN ZIC AND GLI"/>
    <property type="match status" value="1"/>
</dbReference>
<keyword evidence="1" id="KW-0479">Metal-binding</keyword>
<reference evidence="9 11" key="2">
    <citation type="journal article" date="2018" name="Elife">
        <title>Firefly genomes illuminate parallel origins of bioluminescence in beetles.</title>
        <authorList>
            <person name="Fallon T.R."/>
            <person name="Lower S.E."/>
            <person name="Chang C.H."/>
            <person name="Bessho-Uehara M."/>
            <person name="Martin G.J."/>
            <person name="Bewick A.J."/>
            <person name="Behringer M."/>
            <person name="Debat H.J."/>
            <person name="Wong I."/>
            <person name="Day J.C."/>
            <person name="Suvorov A."/>
            <person name="Silva C.J."/>
            <person name="Stanger-Hall K.F."/>
            <person name="Hall D.W."/>
            <person name="Schmitz R.J."/>
            <person name="Nelson D.R."/>
            <person name="Lewis S.M."/>
            <person name="Shigenobu S."/>
            <person name="Bybee S.M."/>
            <person name="Larracuente A.M."/>
            <person name="Oba Y."/>
            <person name="Weng J.K."/>
        </authorList>
    </citation>
    <scope>NUCLEOTIDE SEQUENCE [LARGE SCALE GENOMIC DNA]</scope>
    <source>
        <strain evidence="9">1611_PpyrPB1</strain>
        <tissue evidence="9">Whole body</tissue>
    </source>
</reference>
<evidence type="ECO:0000313" key="8">
    <source>
        <dbReference type="EMBL" id="JAV70910.1"/>
    </source>
</evidence>
<evidence type="ECO:0000256" key="4">
    <source>
        <dbReference type="ARBA" id="ARBA00022833"/>
    </source>
</evidence>
<dbReference type="EMBL" id="VVIM01000005">
    <property type="protein sequence ID" value="KAB0798964.1"/>
    <property type="molecule type" value="Genomic_DNA"/>
</dbReference>
<dbReference type="GO" id="GO:0005634">
    <property type="term" value="C:nucleus"/>
    <property type="evidence" value="ECO:0007669"/>
    <property type="project" value="UniProtKB-ARBA"/>
</dbReference>
<gene>
    <name evidence="9" type="ORF">PPYR_06844</name>
    <name evidence="10" type="ORF">PPYR_06850</name>
</gene>
<dbReference type="InterPro" id="IPR050329">
    <property type="entry name" value="GLI_C2H2-zinc-finger"/>
</dbReference>
<dbReference type="PANTHER" id="PTHR19818:SF139">
    <property type="entry name" value="PAIR-RULE PROTEIN ODD-PAIRED"/>
    <property type="match status" value="1"/>
</dbReference>
<evidence type="ECO:0000313" key="11">
    <source>
        <dbReference type="Proteomes" id="UP000327044"/>
    </source>
</evidence>
<dbReference type="GO" id="GO:0000981">
    <property type="term" value="F:DNA-binding transcription factor activity, RNA polymerase II-specific"/>
    <property type="evidence" value="ECO:0007669"/>
    <property type="project" value="TreeGrafter"/>
</dbReference>
<dbReference type="Pfam" id="PF00096">
    <property type="entry name" value="zf-C2H2"/>
    <property type="match status" value="1"/>
</dbReference>
<evidence type="ECO:0000259" key="7">
    <source>
        <dbReference type="PROSITE" id="PS50157"/>
    </source>
</evidence>
<keyword evidence="11" id="KW-1185">Reference proteome</keyword>
<sequence length="369" mass="42775">MEITTQTNVKASSKEKVRKKFHDCPYEHCSASFTKNSKLVYHIRRHTGERPFACDAPGCNKTYLYSFHLRRHQESHSATPRGQITCPIPGCYLQLSNHSNLKRHIKRKHSSNDHYQFHCDYCKQGFHRKRQLLNHIHLHTGVASFQCVLCDNLFLTTTELNRHKRLHQKYYCKCGEQFEKWSVLVAHRKTCDSSKKVCRVCNMSFEHSGNFKSHLETHFANAAHKFICGYDDCNRSYMYKKNLTCHIRRFHQKQHLIKKLKCTAPGCQMTFGRNQILKNHIQKCHSGKSKLRKERKPRRDKGVSKQSTAAILAGLELPRSVHTDIIKGGTIDFSMIEKLPNLINPVLNKCSGSPIEKSDSEPELVKEVC</sequence>
<dbReference type="OrthoDB" id="2687452at2759"/>
<dbReference type="GO" id="GO:0000978">
    <property type="term" value="F:RNA polymerase II cis-regulatory region sequence-specific DNA binding"/>
    <property type="evidence" value="ECO:0007669"/>
    <property type="project" value="TreeGrafter"/>
</dbReference>
<evidence type="ECO:0000256" key="2">
    <source>
        <dbReference type="ARBA" id="ARBA00022737"/>
    </source>
</evidence>
<evidence type="ECO:0000256" key="1">
    <source>
        <dbReference type="ARBA" id="ARBA00022723"/>
    </source>
</evidence>
<feature type="domain" description="C2H2-type" evidence="7">
    <location>
        <begin position="22"/>
        <end position="51"/>
    </location>
</feature>
<keyword evidence="3 5" id="KW-0863">Zinc-finger</keyword>
<dbReference type="SUPFAM" id="SSF57667">
    <property type="entry name" value="beta-beta-alpha zinc fingers"/>
    <property type="match status" value="2"/>
</dbReference>
<dbReference type="InterPro" id="IPR013087">
    <property type="entry name" value="Znf_C2H2_type"/>
</dbReference>
<keyword evidence="2" id="KW-0677">Repeat</keyword>
<dbReference type="GO" id="GO:0045944">
    <property type="term" value="P:positive regulation of transcription by RNA polymerase II"/>
    <property type="evidence" value="ECO:0007669"/>
    <property type="project" value="UniProtKB-ARBA"/>
</dbReference>
<keyword evidence="4" id="KW-0862">Zinc</keyword>
<organism evidence="8">
    <name type="scientific">Photinus pyralis</name>
    <name type="common">Common eastern firefly</name>
    <name type="synonym">Lampyris pyralis</name>
    <dbReference type="NCBI Taxonomy" id="7054"/>
    <lineage>
        <taxon>Eukaryota</taxon>
        <taxon>Metazoa</taxon>
        <taxon>Ecdysozoa</taxon>
        <taxon>Arthropoda</taxon>
        <taxon>Hexapoda</taxon>
        <taxon>Insecta</taxon>
        <taxon>Pterygota</taxon>
        <taxon>Neoptera</taxon>
        <taxon>Endopterygota</taxon>
        <taxon>Coleoptera</taxon>
        <taxon>Polyphaga</taxon>
        <taxon>Elateriformia</taxon>
        <taxon>Elateroidea</taxon>
        <taxon>Lampyridae</taxon>
        <taxon>Lampyrinae</taxon>
        <taxon>Photinus</taxon>
    </lineage>
</organism>